<feature type="transmembrane region" description="Helical" evidence="1">
    <location>
        <begin position="63"/>
        <end position="84"/>
    </location>
</feature>
<keyword evidence="1" id="KW-1133">Transmembrane helix</keyword>
<dbReference type="Proteomes" id="UP000569951">
    <property type="component" value="Unassembled WGS sequence"/>
</dbReference>
<protein>
    <submittedName>
        <fullName evidence="2">Transporter family-2 protein</fullName>
    </submittedName>
</protein>
<proteinExistence type="predicted"/>
<gene>
    <name evidence="2" type="ORF">HNR42_002700</name>
</gene>
<accession>A0A841I5Q5</accession>
<dbReference type="AlphaFoldDB" id="A0A841I5Q5"/>
<keyword evidence="3" id="KW-1185">Reference proteome</keyword>
<reference evidence="2 3" key="1">
    <citation type="submission" date="2020-08" db="EMBL/GenBank/DDBJ databases">
        <title>Genomic Encyclopedia of Type Strains, Phase IV (KMG-IV): sequencing the most valuable type-strain genomes for metagenomic binning, comparative biology and taxonomic classification.</title>
        <authorList>
            <person name="Goeker M."/>
        </authorList>
    </citation>
    <scope>NUCLEOTIDE SEQUENCE [LARGE SCALE GENOMIC DNA]</scope>
    <source>
        <strain evidence="2 3">DSM 21458</strain>
    </source>
</reference>
<dbReference type="GO" id="GO:0005886">
    <property type="term" value="C:plasma membrane"/>
    <property type="evidence" value="ECO:0007669"/>
    <property type="project" value="TreeGrafter"/>
</dbReference>
<evidence type="ECO:0000256" key="1">
    <source>
        <dbReference type="SAM" id="Phobius"/>
    </source>
</evidence>
<keyword evidence="1" id="KW-0472">Membrane</keyword>
<organism evidence="2 3">
    <name type="scientific">Deinobacterium chartae</name>
    <dbReference type="NCBI Taxonomy" id="521158"/>
    <lineage>
        <taxon>Bacteria</taxon>
        <taxon>Thermotogati</taxon>
        <taxon>Deinococcota</taxon>
        <taxon>Deinococci</taxon>
        <taxon>Deinococcales</taxon>
        <taxon>Deinococcaceae</taxon>
        <taxon>Deinobacterium</taxon>
    </lineage>
</organism>
<name>A0A841I5Q5_9DEIO</name>
<dbReference type="EMBL" id="JACHHG010000010">
    <property type="protein sequence ID" value="MBB6099262.1"/>
    <property type="molecule type" value="Genomic_DNA"/>
</dbReference>
<feature type="transmembrane region" description="Helical" evidence="1">
    <location>
        <begin position="36"/>
        <end position="56"/>
    </location>
</feature>
<keyword evidence="1" id="KW-0812">Transmembrane</keyword>
<dbReference type="RefSeq" id="WP_183988015.1">
    <property type="nucleotide sequence ID" value="NZ_JACHHG010000010.1"/>
</dbReference>
<evidence type="ECO:0000313" key="3">
    <source>
        <dbReference type="Proteomes" id="UP000569951"/>
    </source>
</evidence>
<feature type="transmembrane region" description="Helical" evidence="1">
    <location>
        <begin position="90"/>
        <end position="112"/>
    </location>
</feature>
<sequence length="153" mass="15374">MIGLLLGALGAGLGLGAGLAINTRMSRHTAGPVGASLINFLVGALVALVLVLFGVGGRPDLNAAWALPLGTFLGGAVGALYVALSLSAAASLGVTVSTALVVLGQLIVSRLVDAFGWLGQPVRPLEWPQVLGAALLLGAVAYLQWERNRTPGS</sequence>
<dbReference type="InterPro" id="IPR006750">
    <property type="entry name" value="YdcZ"/>
</dbReference>
<comment type="caution">
    <text evidence="2">The sequence shown here is derived from an EMBL/GenBank/DDBJ whole genome shotgun (WGS) entry which is preliminary data.</text>
</comment>
<dbReference type="PANTHER" id="PTHR34821:SF2">
    <property type="entry name" value="INNER MEMBRANE PROTEIN YDCZ"/>
    <property type="match status" value="1"/>
</dbReference>
<dbReference type="PANTHER" id="PTHR34821">
    <property type="entry name" value="INNER MEMBRANE PROTEIN YDCZ"/>
    <property type="match status" value="1"/>
</dbReference>
<dbReference type="Pfam" id="PF04657">
    <property type="entry name" value="DMT_YdcZ"/>
    <property type="match status" value="1"/>
</dbReference>
<evidence type="ECO:0000313" key="2">
    <source>
        <dbReference type="EMBL" id="MBB6099262.1"/>
    </source>
</evidence>
<feature type="transmembrane region" description="Helical" evidence="1">
    <location>
        <begin position="124"/>
        <end position="145"/>
    </location>
</feature>